<sequence>MNPSQTQKGKIQIQVSRGSIDLLVRTMYEDINNIKLKNERFQKKKRAEDERRRRERYAEIQQEAIASGKKNAALEMKWAELKELDECEELNREMQDQQQTFQQIIEGKENLRKEFEEELKRKDDEYVKMLKEQSNDIKDMISKMRSQFYKIRDANMQELEDIERHFEQERSNLLNEFKAKIQATFKKHLDLEEQYVKEHAKTEEEQTKNIEDLRIKGAKHYAELKITMETEIQDLEKCFEDMKALYQLITEKLDYSLKVLQEKFHENNSMCDELKRKENNFKNRLKQLTKDYKQYDKKFKLENKNLTQEYKRIIRQFKELQKKFKHFEKADLDKYSEIQKMNEAEVKELKDKIIKCNITIHIQQLGMQWIPPQSEEEILAQQKLQLEQGGKAEEEEEREFEFCISEIKIGEICNIILEEADFLIDDKLREELEGSAEPEQIFQRLDCIKKCLYIDSEDEMNLFFRELITKCRVKSAEEIEEEARKQLLLLGLIKEAEENENPEGEEVQQQEGAQQKKKEEGNKKDDPKGKEGAKDSKENANPQGQNKSNQDERKKKKDGQDDHAGQGQGQYDSNQGGMGENQEEGENAEGQENLEGEIEKEIDLENTQINLNEVVKFLQNWQANKDKRKEKLEKESSKKAVKQETEREKKERIAREGKKYWEKLTQVLPERTFRIWNVNFFKFSFEKQILLNQINKLRFWTDLCPNIMNFFWTDKNQSKKPVNCITKMKNQRIFQINTYKLIMNLLSALQDSLIQIKDKDDFIQTKISTNLFTFHNFQILLQIFIVNQSFLFIRLCQSYSKKIILLIKNINQKLFNLSNFKNQFSF</sequence>
<dbReference type="GO" id="GO:0070286">
    <property type="term" value="P:axonemal dynein complex assembly"/>
    <property type="evidence" value="ECO:0007669"/>
    <property type="project" value="InterPro"/>
</dbReference>
<name>Q229S1_TETTS</name>
<dbReference type="GO" id="GO:0060285">
    <property type="term" value="P:cilium-dependent cell motility"/>
    <property type="evidence" value="ECO:0007669"/>
    <property type="project" value="TreeGrafter"/>
</dbReference>
<dbReference type="EMBL" id="GG662326">
    <property type="protein sequence ID" value="EAR82030.3"/>
    <property type="molecule type" value="Genomic_DNA"/>
</dbReference>
<feature type="compositionally biased region" description="Polar residues" evidence="3">
    <location>
        <begin position="539"/>
        <end position="548"/>
    </location>
</feature>
<dbReference type="InterPro" id="IPR039750">
    <property type="entry name" value="DRC1/DRC2"/>
</dbReference>
<feature type="region of interest" description="Disordered" evidence="3">
    <location>
        <begin position="625"/>
        <end position="648"/>
    </location>
</feature>
<evidence type="ECO:0000259" key="4">
    <source>
        <dbReference type="Pfam" id="PF14772"/>
    </source>
</evidence>
<dbReference type="PANTHER" id="PTHR21625:SF1">
    <property type="entry name" value="DYNEIN REGULATORY COMPLEX PROTEIN 1"/>
    <property type="match status" value="1"/>
</dbReference>
<reference evidence="6" key="1">
    <citation type="journal article" date="2006" name="PLoS Biol.">
        <title>Macronuclear genome sequence of the ciliate Tetrahymena thermophila, a model eukaryote.</title>
        <authorList>
            <person name="Eisen J.A."/>
            <person name="Coyne R.S."/>
            <person name="Wu M."/>
            <person name="Wu D."/>
            <person name="Thiagarajan M."/>
            <person name="Wortman J.R."/>
            <person name="Badger J.H."/>
            <person name="Ren Q."/>
            <person name="Amedeo P."/>
            <person name="Jones K.M."/>
            <person name="Tallon L.J."/>
            <person name="Delcher A.L."/>
            <person name="Salzberg S.L."/>
            <person name="Silva J.C."/>
            <person name="Haas B.J."/>
            <person name="Majoros W.H."/>
            <person name="Farzad M."/>
            <person name="Carlton J.M."/>
            <person name="Smith R.K. Jr."/>
            <person name="Garg J."/>
            <person name="Pearlman R.E."/>
            <person name="Karrer K.M."/>
            <person name="Sun L."/>
            <person name="Manning G."/>
            <person name="Elde N.C."/>
            <person name="Turkewitz A.P."/>
            <person name="Asai D.J."/>
            <person name="Wilkes D.E."/>
            <person name="Wang Y."/>
            <person name="Cai H."/>
            <person name="Collins K."/>
            <person name="Stewart B.A."/>
            <person name="Lee S.R."/>
            <person name="Wilamowska K."/>
            <person name="Weinberg Z."/>
            <person name="Ruzzo W.L."/>
            <person name="Wloga D."/>
            <person name="Gaertig J."/>
            <person name="Frankel J."/>
            <person name="Tsao C.-C."/>
            <person name="Gorovsky M.A."/>
            <person name="Keeling P.J."/>
            <person name="Waller R.F."/>
            <person name="Patron N.J."/>
            <person name="Cherry J.M."/>
            <person name="Stover N.A."/>
            <person name="Krieger C.J."/>
            <person name="del Toro C."/>
            <person name="Ryder H.F."/>
            <person name="Williamson S.C."/>
            <person name="Barbeau R.A."/>
            <person name="Hamilton E.P."/>
            <person name="Orias E."/>
        </authorList>
    </citation>
    <scope>NUCLEOTIDE SEQUENCE [LARGE SCALE GENOMIC DNA]</scope>
    <source>
        <strain evidence="6">SB210</strain>
    </source>
</reference>
<keyword evidence="6" id="KW-1185">Reference proteome</keyword>
<feature type="coiled-coil region" evidence="2">
    <location>
        <begin position="80"/>
        <end position="132"/>
    </location>
</feature>
<dbReference type="RefSeq" id="XP_001029693.3">
    <property type="nucleotide sequence ID" value="XM_001029693.3"/>
</dbReference>
<dbReference type="GeneID" id="7835465"/>
<dbReference type="PDB" id="8TH8">
    <property type="method" value="EM"/>
    <property type="resolution" value="7.40 A"/>
    <property type="chains" value="A=1-826"/>
</dbReference>
<feature type="coiled-coil region" evidence="2">
    <location>
        <begin position="156"/>
        <end position="216"/>
    </location>
</feature>
<accession>Q229S1</accession>
<dbReference type="STRING" id="312017.Q229S1"/>
<dbReference type="GO" id="GO:0003352">
    <property type="term" value="P:regulation of cilium movement"/>
    <property type="evidence" value="ECO:0007669"/>
    <property type="project" value="TreeGrafter"/>
</dbReference>
<dbReference type="InterPro" id="IPR039505">
    <property type="entry name" value="DRC1/2_N"/>
</dbReference>
<feature type="compositionally biased region" description="Basic and acidic residues" evidence="3">
    <location>
        <begin position="549"/>
        <end position="564"/>
    </location>
</feature>
<evidence type="ECO:0000313" key="6">
    <source>
        <dbReference type="Proteomes" id="UP000009168"/>
    </source>
</evidence>
<feature type="coiled-coil region" evidence="2">
    <location>
        <begin position="257"/>
        <end position="352"/>
    </location>
</feature>
<organism evidence="5 6">
    <name type="scientific">Tetrahymena thermophila (strain SB210)</name>
    <dbReference type="NCBI Taxonomy" id="312017"/>
    <lineage>
        <taxon>Eukaryota</taxon>
        <taxon>Sar</taxon>
        <taxon>Alveolata</taxon>
        <taxon>Ciliophora</taxon>
        <taxon>Intramacronucleata</taxon>
        <taxon>Oligohymenophorea</taxon>
        <taxon>Hymenostomatida</taxon>
        <taxon>Tetrahymenina</taxon>
        <taxon>Tetrahymenidae</taxon>
        <taxon>Tetrahymena</taxon>
    </lineage>
</organism>
<evidence type="ECO:0007829" key="7">
    <source>
        <dbReference type="PDB" id="8TEK"/>
    </source>
</evidence>
<evidence type="ECO:0000256" key="1">
    <source>
        <dbReference type="ARBA" id="ARBA00023054"/>
    </source>
</evidence>
<dbReference type="HOGENOM" id="CLU_371938_0_0_1"/>
<dbReference type="PDB" id="8TEK">
    <property type="method" value="EM"/>
    <property type="resolution" value="3.60 A"/>
    <property type="chains" value="A=1-826"/>
</dbReference>
<dbReference type="EMDB" id="EMD-41284"/>
<dbReference type="Pfam" id="PF14772">
    <property type="entry name" value="NYD-SP28"/>
    <property type="match status" value="1"/>
</dbReference>
<evidence type="ECO:0000313" key="5">
    <source>
        <dbReference type="EMBL" id="EAR82030.3"/>
    </source>
</evidence>
<feature type="compositionally biased region" description="Basic and acidic residues" evidence="3">
    <location>
        <begin position="514"/>
        <end position="538"/>
    </location>
</feature>
<proteinExistence type="evidence at protein level"/>
<dbReference type="Proteomes" id="UP000009168">
    <property type="component" value="Unassembled WGS sequence"/>
</dbReference>
<feature type="compositionally biased region" description="Acidic residues" evidence="3">
    <location>
        <begin position="581"/>
        <end position="591"/>
    </location>
</feature>
<feature type="domain" description="Dynein regulatory complex protein 1/2 N-terminal" evidence="4">
    <location>
        <begin position="37"/>
        <end position="137"/>
    </location>
</feature>
<dbReference type="GO" id="GO:0005858">
    <property type="term" value="C:axonemal dynein complex"/>
    <property type="evidence" value="ECO:0007669"/>
    <property type="project" value="InterPro"/>
</dbReference>
<dbReference type="AlphaFoldDB" id="Q229S1"/>
<keyword evidence="1 2" id="KW-0175">Coiled coil</keyword>
<dbReference type="OrthoDB" id="1677536at2759"/>
<evidence type="ECO:0007829" key="8">
    <source>
        <dbReference type="PDB" id="8TH8"/>
    </source>
</evidence>
<gene>
    <name evidence="5" type="ORF">TTHERM_01345750</name>
</gene>
<feature type="compositionally biased region" description="Acidic residues" evidence="3">
    <location>
        <begin position="498"/>
        <end position="508"/>
    </location>
</feature>
<dbReference type="SMR" id="Q229S1"/>
<dbReference type="EMDB" id="EMD-41251"/>
<feature type="region of interest" description="Disordered" evidence="3">
    <location>
        <begin position="498"/>
        <end position="591"/>
    </location>
</feature>
<dbReference type="PANTHER" id="PTHR21625">
    <property type="entry name" value="NYD-SP28 PROTEIN"/>
    <property type="match status" value="1"/>
</dbReference>
<dbReference type="EMDB" id="EMD-41189"/>
<reference evidence="7 8" key="2">
    <citation type="journal article" date="2023" name="Nat. Commun.">
        <title>Integrated modeling of the Nexin-dynein regulatory complex reveals its regulatory mechanism.</title>
        <authorList>
            <person name="Ghanaeian A."/>
            <person name="Majhi S."/>
            <person name="McCafferty C.L."/>
            <person name="Nami B."/>
            <person name="Black C.S."/>
            <person name="Yang S.K."/>
            <person name="Legal T."/>
            <person name="Papoulas O."/>
            <person name="Janowska M."/>
            <person name="Valente-Paterno M."/>
            <person name="Marcotte E.M."/>
            <person name="Wloga D."/>
            <person name="Bui K.H."/>
        </authorList>
    </citation>
    <scope>STRUCTURE BY ELECTRON MICROSCOPY (3.60 ANGSTROMS)</scope>
</reference>
<evidence type="ECO:0000256" key="3">
    <source>
        <dbReference type="SAM" id="MobiDB-lite"/>
    </source>
</evidence>
<dbReference type="PDB" id="8TID">
    <property type="method" value="EM"/>
    <property type="resolution" value="3.60 A"/>
    <property type="chains" value="A=1-826"/>
</dbReference>
<dbReference type="InParanoid" id="Q229S1"/>
<keyword evidence="7 8" id="KW-0002">3D-structure</keyword>
<dbReference type="KEGG" id="tet:TTHERM_01345750"/>
<protein>
    <recommendedName>
        <fullName evidence="4">Dynein regulatory complex protein 1/2 N-terminal domain-containing protein</fullName>
    </recommendedName>
</protein>
<evidence type="ECO:0000256" key="2">
    <source>
        <dbReference type="SAM" id="Coils"/>
    </source>
</evidence>